<keyword evidence="1" id="KW-0472">Membrane</keyword>
<keyword evidence="1" id="KW-1133">Transmembrane helix</keyword>
<evidence type="ECO:0000256" key="1">
    <source>
        <dbReference type="SAM" id="Phobius"/>
    </source>
</evidence>
<proteinExistence type="predicted"/>
<feature type="transmembrane region" description="Helical" evidence="1">
    <location>
        <begin position="16"/>
        <end position="40"/>
    </location>
</feature>
<name>A0A645JIC8_9ZZZZ</name>
<gene>
    <name evidence="2" type="ORF">SDC9_210623</name>
</gene>
<reference evidence="2" key="1">
    <citation type="submission" date="2019-08" db="EMBL/GenBank/DDBJ databases">
        <authorList>
            <person name="Kucharzyk K."/>
            <person name="Murdoch R.W."/>
            <person name="Higgins S."/>
            <person name="Loffler F."/>
        </authorList>
    </citation>
    <scope>NUCLEOTIDE SEQUENCE</scope>
</reference>
<comment type="caution">
    <text evidence="2">The sequence shown here is derived from an EMBL/GenBank/DDBJ whole genome shotgun (WGS) entry which is preliminary data.</text>
</comment>
<dbReference type="AlphaFoldDB" id="A0A645JIC8"/>
<keyword evidence="1" id="KW-0812">Transmembrane</keyword>
<protein>
    <submittedName>
        <fullName evidence="2">Uncharacterized protein</fullName>
    </submittedName>
</protein>
<accession>A0A645JIC8</accession>
<dbReference type="EMBL" id="VSSQ01141521">
    <property type="protein sequence ID" value="MPN62870.1"/>
    <property type="molecule type" value="Genomic_DNA"/>
</dbReference>
<organism evidence="2">
    <name type="scientific">bioreactor metagenome</name>
    <dbReference type="NCBI Taxonomy" id="1076179"/>
    <lineage>
        <taxon>unclassified sequences</taxon>
        <taxon>metagenomes</taxon>
        <taxon>ecological metagenomes</taxon>
    </lineage>
</organism>
<sequence length="91" mass="9610">MPTGNVVKKENPRYPASTSVLCTIRIGGVPISVIIPPILLAKAIGINKRRALMLEEAAILTTMGISNATVPVLLNTDPISAVTDMTSKNNL</sequence>
<evidence type="ECO:0000313" key="2">
    <source>
        <dbReference type="EMBL" id="MPN62870.1"/>
    </source>
</evidence>